<reference evidence="1 2" key="1">
    <citation type="submission" date="2015-09" db="EMBL/GenBank/DDBJ databases">
        <authorList>
            <consortium name="Pathogen Informatics"/>
        </authorList>
    </citation>
    <scope>NUCLEOTIDE SEQUENCE [LARGE SCALE GENOMIC DNA]</scope>
    <source>
        <strain evidence="1 2">2789STDY5834846</strain>
    </source>
</reference>
<proteinExistence type="predicted"/>
<gene>
    <name evidence="1" type="ORF">ERS852461_04594</name>
</gene>
<dbReference type="Pfam" id="PF12964">
    <property type="entry name" value="DUF3853"/>
    <property type="match status" value="1"/>
</dbReference>
<name>A0A174ULM7_9BACE</name>
<accession>A0A174ULM7</accession>
<dbReference type="EMBL" id="CZAE01000031">
    <property type="protein sequence ID" value="CUQ21691.1"/>
    <property type="molecule type" value="Genomic_DNA"/>
</dbReference>
<sequence>MEKSILDILGMSLFQTTLSDFLEGLKFRMQKSGSGEVRPVATSLSNKGLVYGTFGLVFVLGCSFSTAQRIKSSGVIDAAISQNGKVVVIDVERALDILRVSNKKWGRK</sequence>
<dbReference type="RefSeq" id="WP_022302315.1">
    <property type="nucleotide sequence ID" value="NZ_CAJTBQ010000016.1"/>
</dbReference>
<dbReference type="AlphaFoldDB" id="A0A174ULM7"/>
<evidence type="ECO:0000313" key="2">
    <source>
        <dbReference type="Proteomes" id="UP000095606"/>
    </source>
</evidence>
<dbReference type="InterPro" id="IPR024363">
    <property type="entry name" value="DUF3853"/>
</dbReference>
<dbReference type="Proteomes" id="UP000095606">
    <property type="component" value="Unassembled WGS sequence"/>
</dbReference>
<evidence type="ECO:0000313" key="1">
    <source>
        <dbReference type="EMBL" id="CUQ21691.1"/>
    </source>
</evidence>
<protein>
    <submittedName>
        <fullName evidence="1">Protein of uncharacterized function (DUF3853)</fullName>
    </submittedName>
</protein>
<organism evidence="1 2">
    <name type="scientific">Bacteroides faecis</name>
    <dbReference type="NCBI Taxonomy" id="674529"/>
    <lineage>
        <taxon>Bacteria</taxon>
        <taxon>Pseudomonadati</taxon>
        <taxon>Bacteroidota</taxon>
        <taxon>Bacteroidia</taxon>
        <taxon>Bacteroidales</taxon>
        <taxon>Bacteroidaceae</taxon>
        <taxon>Bacteroides</taxon>
    </lineage>
</organism>